<gene>
    <name evidence="3" type="ORF">ACFP3V_15520</name>
</gene>
<evidence type="ECO:0000313" key="4">
    <source>
        <dbReference type="Proteomes" id="UP001596174"/>
    </source>
</evidence>
<reference evidence="4" key="1">
    <citation type="journal article" date="2019" name="Int. J. Syst. Evol. Microbiol.">
        <title>The Global Catalogue of Microorganisms (GCM) 10K type strain sequencing project: providing services to taxonomists for standard genome sequencing and annotation.</title>
        <authorList>
            <consortium name="The Broad Institute Genomics Platform"/>
            <consortium name="The Broad Institute Genome Sequencing Center for Infectious Disease"/>
            <person name="Wu L."/>
            <person name="Ma J."/>
        </authorList>
    </citation>
    <scope>NUCLEOTIDE SEQUENCE [LARGE SCALE GENOMIC DNA]</scope>
    <source>
        <strain evidence="4">JCM 4816</strain>
    </source>
</reference>
<feature type="transmembrane region" description="Helical" evidence="2">
    <location>
        <begin position="237"/>
        <end position="257"/>
    </location>
</feature>
<keyword evidence="2" id="KW-1133">Transmembrane helix</keyword>
<evidence type="ECO:0000256" key="1">
    <source>
        <dbReference type="SAM" id="MobiDB-lite"/>
    </source>
</evidence>
<keyword evidence="2" id="KW-0812">Transmembrane</keyword>
<feature type="region of interest" description="Disordered" evidence="1">
    <location>
        <begin position="264"/>
        <end position="284"/>
    </location>
</feature>
<name>A0ABW1G3F2_9ACTN</name>
<proteinExistence type="predicted"/>
<keyword evidence="4" id="KW-1185">Reference proteome</keyword>
<protein>
    <submittedName>
        <fullName evidence="3">Uncharacterized protein</fullName>
    </submittedName>
</protein>
<keyword evidence="2" id="KW-0472">Membrane</keyword>
<sequence length="284" mass="29940">MSAPAALVSVWLAHEIGSPDRYTAALAPLARDADVQNAIADQVTVVILDRARPRRLSAGFVRAGVVQFQQSTAYPAVWRDVVRASQPAVQAVLTGRGGTAVQSAHGQVVLDIGQIVAELKQTLVEEQVLGASAIPEVKASYLLFSAPSLTHVQGGARWLQSAAGWLPVVSLACLIAGVLLRPAALPWAAGGVALAMLALAATMAVAHQLLRERLPASVSRPAADALWRALASTPGRWLWGTVGFCTLLLLGLLLTRLRRTLDTHGHRHPADTQAAGAAEARDQR</sequence>
<dbReference type="RefSeq" id="WP_380583683.1">
    <property type="nucleotide sequence ID" value="NZ_JBHSQJ010000063.1"/>
</dbReference>
<feature type="transmembrane region" description="Helical" evidence="2">
    <location>
        <begin position="187"/>
        <end position="210"/>
    </location>
</feature>
<evidence type="ECO:0000256" key="2">
    <source>
        <dbReference type="SAM" id="Phobius"/>
    </source>
</evidence>
<dbReference type="EMBL" id="JBHSQJ010000063">
    <property type="protein sequence ID" value="MFC5908618.1"/>
    <property type="molecule type" value="Genomic_DNA"/>
</dbReference>
<dbReference type="Proteomes" id="UP001596174">
    <property type="component" value="Unassembled WGS sequence"/>
</dbReference>
<comment type="caution">
    <text evidence="3">The sequence shown here is derived from an EMBL/GenBank/DDBJ whole genome shotgun (WGS) entry which is preliminary data.</text>
</comment>
<feature type="transmembrane region" description="Helical" evidence="2">
    <location>
        <begin position="158"/>
        <end position="180"/>
    </location>
</feature>
<accession>A0ABW1G3F2</accession>
<evidence type="ECO:0000313" key="3">
    <source>
        <dbReference type="EMBL" id="MFC5908618.1"/>
    </source>
</evidence>
<organism evidence="3 4">
    <name type="scientific">Streptacidiphilus monticola</name>
    <dbReference type="NCBI Taxonomy" id="2161674"/>
    <lineage>
        <taxon>Bacteria</taxon>
        <taxon>Bacillati</taxon>
        <taxon>Actinomycetota</taxon>
        <taxon>Actinomycetes</taxon>
        <taxon>Kitasatosporales</taxon>
        <taxon>Streptomycetaceae</taxon>
        <taxon>Streptacidiphilus</taxon>
    </lineage>
</organism>